<keyword evidence="2" id="KW-1185">Reference proteome</keyword>
<evidence type="ECO:0000313" key="2">
    <source>
        <dbReference type="Proteomes" id="UP001595824"/>
    </source>
</evidence>
<comment type="caution">
    <text evidence="1">The sequence shown here is derived from an EMBL/GenBank/DDBJ whole genome shotgun (WGS) entry which is preliminary data.</text>
</comment>
<dbReference type="RefSeq" id="WP_381738404.1">
    <property type="nucleotide sequence ID" value="NZ_JBHSDP010000011.1"/>
</dbReference>
<reference evidence="2" key="1">
    <citation type="journal article" date="2019" name="Int. J. Syst. Evol. Microbiol.">
        <title>The Global Catalogue of Microorganisms (GCM) 10K type strain sequencing project: providing services to taxonomists for standard genome sequencing and annotation.</title>
        <authorList>
            <consortium name="The Broad Institute Genomics Platform"/>
            <consortium name="The Broad Institute Genome Sequencing Center for Infectious Disease"/>
            <person name="Wu L."/>
            <person name="Ma J."/>
        </authorList>
    </citation>
    <scope>NUCLEOTIDE SEQUENCE [LARGE SCALE GENOMIC DNA]</scope>
    <source>
        <strain evidence="2">PCU 347</strain>
    </source>
</reference>
<name>A0ABV8TCD9_9ACTN</name>
<dbReference type="Proteomes" id="UP001595824">
    <property type="component" value="Unassembled WGS sequence"/>
</dbReference>
<dbReference type="EMBL" id="JBHSDP010000011">
    <property type="protein sequence ID" value="MFC4328268.1"/>
    <property type="molecule type" value="Genomic_DNA"/>
</dbReference>
<accession>A0ABV8TCD9</accession>
<sequence length="97" mass="10396">MGSEVEVRAARLPGGGQRFRLTVAGDEQVWSVRQWGFKPRAGTFAPWWYSEGLTWHLFSGELPEGGPDDAPPPLASFASMDEAKAHVLSLAGGRAAG</sequence>
<proteinExistence type="predicted"/>
<protein>
    <submittedName>
        <fullName evidence="1">Uncharacterized protein</fullName>
    </submittedName>
</protein>
<gene>
    <name evidence="1" type="ORF">ACFPC0_10570</name>
</gene>
<evidence type="ECO:0000313" key="1">
    <source>
        <dbReference type="EMBL" id="MFC4328268.1"/>
    </source>
</evidence>
<organism evidence="1 2">
    <name type="scientific">Streptomyces andamanensis</name>
    <dbReference type="NCBI Taxonomy" id="1565035"/>
    <lineage>
        <taxon>Bacteria</taxon>
        <taxon>Bacillati</taxon>
        <taxon>Actinomycetota</taxon>
        <taxon>Actinomycetes</taxon>
        <taxon>Kitasatosporales</taxon>
        <taxon>Streptomycetaceae</taxon>
        <taxon>Streptomyces</taxon>
    </lineage>
</organism>